<dbReference type="Proteomes" id="UP000751190">
    <property type="component" value="Unassembled WGS sequence"/>
</dbReference>
<evidence type="ECO:0000313" key="3">
    <source>
        <dbReference type="Proteomes" id="UP000751190"/>
    </source>
</evidence>
<dbReference type="AlphaFoldDB" id="A0A8J5XKZ8"/>
<evidence type="ECO:0000256" key="1">
    <source>
        <dbReference type="SAM" id="MobiDB-lite"/>
    </source>
</evidence>
<gene>
    <name evidence="2" type="ORF">KFE25_012317</name>
</gene>
<keyword evidence="3" id="KW-1185">Reference proteome</keyword>
<reference evidence="2" key="1">
    <citation type="submission" date="2021-05" db="EMBL/GenBank/DDBJ databases">
        <title>The genome of the haptophyte Pavlova lutheri (Diacronema luteri, Pavlovales) - a model for lipid biosynthesis in eukaryotic algae.</title>
        <authorList>
            <person name="Hulatt C.J."/>
            <person name="Posewitz M.C."/>
        </authorList>
    </citation>
    <scope>NUCLEOTIDE SEQUENCE</scope>
    <source>
        <strain evidence="2">NIVA-4/92</strain>
    </source>
</reference>
<sequence>MASRVDDLAPELSRRFPVSRLGSRAREEVVKVVATAEECAAVAGRLDIPQIHTFIARCAVRRAAGETIAVRGNFTADITQRCVLTDDDFRSKVCADFNTLFHPDDESLRIGGGQAGSEIVLGILAEPDEVIDEEVLDEPGVIDLGELITQYLSLNIEQFPRKPGATFEDYFESDPGATSGFTLGDRFPTISPGDLTGRS</sequence>
<evidence type="ECO:0000313" key="2">
    <source>
        <dbReference type="EMBL" id="KAG8464954.1"/>
    </source>
</evidence>
<organism evidence="2 3">
    <name type="scientific">Diacronema lutheri</name>
    <name type="common">Unicellular marine alga</name>
    <name type="synonym">Monochrysis lutheri</name>
    <dbReference type="NCBI Taxonomy" id="2081491"/>
    <lineage>
        <taxon>Eukaryota</taxon>
        <taxon>Haptista</taxon>
        <taxon>Haptophyta</taxon>
        <taxon>Pavlovophyceae</taxon>
        <taxon>Pavlovales</taxon>
        <taxon>Pavlovaceae</taxon>
        <taxon>Diacronema</taxon>
    </lineage>
</organism>
<name>A0A8J5XKZ8_DIALT</name>
<dbReference type="OrthoDB" id="46873at2759"/>
<feature type="region of interest" description="Disordered" evidence="1">
    <location>
        <begin position="178"/>
        <end position="199"/>
    </location>
</feature>
<proteinExistence type="predicted"/>
<accession>A0A8J5XKZ8</accession>
<comment type="caution">
    <text evidence="2">The sequence shown here is derived from an EMBL/GenBank/DDBJ whole genome shotgun (WGS) entry which is preliminary data.</text>
</comment>
<evidence type="ECO:0008006" key="4">
    <source>
        <dbReference type="Google" id="ProtNLM"/>
    </source>
</evidence>
<dbReference type="EMBL" id="JAGTXO010000011">
    <property type="protein sequence ID" value="KAG8464954.1"/>
    <property type="molecule type" value="Genomic_DNA"/>
</dbReference>
<protein>
    <recommendedName>
        <fullName evidence="4">DUF177 domain-containing protein</fullName>
    </recommendedName>
</protein>